<accession>A0A0F9DI74</accession>
<gene>
    <name evidence="1" type="ORF">LCGC14_2274560</name>
</gene>
<sequence>EVVNKAIIERWSVSGLTRVKEMAWKHEDA</sequence>
<reference evidence="1" key="1">
    <citation type="journal article" date="2015" name="Nature">
        <title>Complex archaea that bridge the gap between prokaryotes and eukaryotes.</title>
        <authorList>
            <person name="Spang A."/>
            <person name="Saw J.H."/>
            <person name="Jorgensen S.L."/>
            <person name="Zaremba-Niedzwiedzka K."/>
            <person name="Martijn J."/>
            <person name="Lind A.E."/>
            <person name="van Eijk R."/>
            <person name="Schleper C."/>
            <person name="Guy L."/>
            <person name="Ettema T.J."/>
        </authorList>
    </citation>
    <scope>NUCLEOTIDE SEQUENCE</scope>
</reference>
<dbReference type="AlphaFoldDB" id="A0A0F9DI74"/>
<evidence type="ECO:0000313" key="1">
    <source>
        <dbReference type="EMBL" id="KKL53531.1"/>
    </source>
</evidence>
<dbReference type="EMBL" id="LAZR01031514">
    <property type="protein sequence ID" value="KKL53531.1"/>
    <property type="molecule type" value="Genomic_DNA"/>
</dbReference>
<comment type="caution">
    <text evidence="1">The sequence shown here is derived from an EMBL/GenBank/DDBJ whole genome shotgun (WGS) entry which is preliminary data.</text>
</comment>
<proteinExistence type="predicted"/>
<feature type="non-terminal residue" evidence="1">
    <location>
        <position position="1"/>
    </location>
</feature>
<name>A0A0F9DI74_9ZZZZ</name>
<protein>
    <submittedName>
        <fullName evidence="1">Uncharacterized protein</fullName>
    </submittedName>
</protein>
<organism evidence="1">
    <name type="scientific">marine sediment metagenome</name>
    <dbReference type="NCBI Taxonomy" id="412755"/>
    <lineage>
        <taxon>unclassified sequences</taxon>
        <taxon>metagenomes</taxon>
        <taxon>ecological metagenomes</taxon>
    </lineage>
</organism>